<dbReference type="InterPro" id="IPR041078">
    <property type="entry name" value="Plavaka"/>
</dbReference>
<dbReference type="Proteomes" id="UP000054166">
    <property type="component" value="Unassembled WGS sequence"/>
</dbReference>
<feature type="region of interest" description="Disordered" evidence="1">
    <location>
        <begin position="1108"/>
        <end position="1210"/>
    </location>
</feature>
<feature type="compositionally biased region" description="Acidic residues" evidence="1">
    <location>
        <begin position="1140"/>
        <end position="1210"/>
    </location>
</feature>
<feature type="region of interest" description="Disordered" evidence="1">
    <location>
        <begin position="1"/>
        <end position="30"/>
    </location>
</feature>
<feature type="compositionally biased region" description="Basic and acidic residues" evidence="1">
    <location>
        <begin position="1123"/>
        <end position="1135"/>
    </location>
</feature>
<dbReference type="OrthoDB" id="2687259at2759"/>
<dbReference type="InParanoid" id="A0A0C3FE05"/>
<name>A0A0C3FE05_PILCF</name>
<feature type="region of interest" description="Disordered" evidence="1">
    <location>
        <begin position="704"/>
        <end position="738"/>
    </location>
</feature>
<proteinExistence type="predicted"/>
<dbReference type="AlphaFoldDB" id="A0A0C3FE05"/>
<evidence type="ECO:0000256" key="1">
    <source>
        <dbReference type="SAM" id="MobiDB-lite"/>
    </source>
</evidence>
<evidence type="ECO:0000313" key="2">
    <source>
        <dbReference type="EMBL" id="KIM78134.1"/>
    </source>
</evidence>
<keyword evidence="3" id="KW-1185">Reference proteome</keyword>
<reference evidence="3" key="2">
    <citation type="submission" date="2015-01" db="EMBL/GenBank/DDBJ databases">
        <title>Evolutionary Origins and Diversification of the Mycorrhizal Mutualists.</title>
        <authorList>
            <consortium name="DOE Joint Genome Institute"/>
            <consortium name="Mycorrhizal Genomics Consortium"/>
            <person name="Kohler A."/>
            <person name="Kuo A."/>
            <person name="Nagy L.G."/>
            <person name="Floudas D."/>
            <person name="Copeland A."/>
            <person name="Barry K.W."/>
            <person name="Cichocki N."/>
            <person name="Veneault-Fourrey C."/>
            <person name="LaButti K."/>
            <person name="Lindquist E.A."/>
            <person name="Lipzen A."/>
            <person name="Lundell T."/>
            <person name="Morin E."/>
            <person name="Murat C."/>
            <person name="Riley R."/>
            <person name="Ohm R."/>
            <person name="Sun H."/>
            <person name="Tunlid A."/>
            <person name="Henrissat B."/>
            <person name="Grigoriev I.V."/>
            <person name="Hibbett D.S."/>
            <person name="Martin F."/>
        </authorList>
    </citation>
    <scope>NUCLEOTIDE SEQUENCE [LARGE SCALE GENOMIC DNA]</scope>
    <source>
        <strain evidence="3">F 1598</strain>
    </source>
</reference>
<feature type="compositionally biased region" description="Pro residues" evidence="1">
    <location>
        <begin position="10"/>
        <end position="21"/>
    </location>
</feature>
<sequence length="1210" mass="138270">MDTDIQFEAPPSPQPEVPPEPVSTSRFGRTRTFSKGYSDFLPCQPVPPSLSHIPSIQKPTSQIHDTTGQLASPEPEATRVELTPIQTEPNDAGLFRIYPKMPTSDPDDLLDLEAVCDSPNFGIDTPTTPSANPLAGFGIQNHTVLTTNVFAPFLNATVFRLINWFYSSVTKSVADLDRLVEDVILQPDFKREHLEGFRAAREIQRLNENNAKKDATFSATDGWHESSVKLRLPPSERVKSGTESKAPEFVVPGVFHRDLTDVIQSSFESDTFLSFNTTPYKEYHLHSPDEPPHRVFGEAYSADAYYEAWEEIQNLPREPDDKLERVVAGLMMWSDSTHLANFGNASMWPIYMYFGNQSKYTRAKPTAFASHHLAYIPSLPDNIQDAYKEIFGTNASPSVLTHLKRELMHALWELFLDEKFMHAYEHGIRILCGDGIWRRIFPRLLTYSADYPEKVLLATIKFLGKCPCPRCTIKKGQINELGTKRDANRRVKLARVDTLADQEIVEKARKHVFQGYKVDGSKVGGGFIGLDSESRVPTRNTFSQRFLPFGFNYYLMFVVDFLHEFELGVWKATFTHLIRILYAHGDAAVTKLNERFRQVPTFGRDTIRKFHNDASAMKKLAARDFKDLLLCAMPVFEGLLPEPFNSHVQDLLFDLAVWLSFAKLRQHTDSTLDQFDNATSSLGQQIRTFSSKVCASFVTTDTPKEKAARTRRKAAKASNKSGQQTPSSSSTKPKAGPKHQRFFRIDTYKWHALGDYLRSIRLHGTTDSYSSQTGEREHRRVKRFFVRTNKNQFVRQCARHERRERILHNMRKKADKGKTRDDGSNKSSLGFADSEPLPFTPPRIHHHISESKRYYENLPQWIGRNAGDPAMKDFVPQLKNHILGRLTSKPYTGDEDQFTEEELRSVTFVGNRIYRHKVIRINHTTYDGRRNQDSLNPRTHADFMVLAHEDDTDDNSNVHPYWYGRIIGVFHTCVKHTGPASKTSDSQQVNFLWVRWFGRDLTYRSGFKAKRLPRIGFIDSSDAFGFVDPREVIRGVHLIPAFTYGKTSDLLSHSIARNPREKDLDWNYYYVNMMVDRDMFMRYRGGGIGHQLPRDTIEVMEKDADWEDILDDEDSEIVANDPEPNRDVDKNDKTKQGSILEEEGAEENEEIEEVRDSDEEEDYGYQSEGEVEAEEDEASTDEQSGEDDGLGAEDGEDPDDLDDDGEYDTL</sequence>
<protein>
    <submittedName>
        <fullName evidence="2">Uncharacterized protein</fullName>
    </submittedName>
</protein>
<reference evidence="2 3" key="1">
    <citation type="submission" date="2014-04" db="EMBL/GenBank/DDBJ databases">
        <authorList>
            <consortium name="DOE Joint Genome Institute"/>
            <person name="Kuo A."/>
            <person name="Tarkka M."/>
            <person name="Buscot F."/>
            <person name="Kohler A."/>
            <person name="Nagy L.G."/>
            <person name="Floudas D."/>
            <person name="Copeland A."/>
            <person name="Barry K.W."/>
            <person name="Cichocki N."/>
            <person name="Veneault-Fourrey C."/>
            <person name="LaButti K."/>
            <person name="Lindquist E.A."/>
            <person name="Lipzen A."/>
            <person name="Lundell T."/>
            <person name="Morin E."/>
            <person name="Murat C."/>
            <person name="Sun H."/>
            <person name="Tunlid A."/>
            <person name="Henrissat B."/>
            <person name="Grigoriev I.V."/>
            <person name="Hibbett D.S."/>
            <person name="Martin F."/>
            <person name="Nordberg H.P."/>
            <person name="Cantor M.N."/>
            <person name="Hua S.X."/>
        </authorList>
    </citation>
    <scope>NUCLEOTIDE SEQUENCE [LARGE SCALE GENOMIC DNA]</scope>
    <source>
        <strain evidence="2 3">F 1598</strain>
    </source>
</reference>
<organism evidence="2 3">
    <name type="scientific">Piloderma croceum (strain F 1598)</name>
    <dbReference type="NCBI Taxonomy" id="765440"/>
    <lineage>
        <taxon>Eukaryota</taxon>
        <taxon>Fungi</taxon>
        <taxon>Dikarya</taxon>
        <taxon>Basidiomycota</taxon>
        <taxon>Agaricomycotina</taxon>
        <taxon>Agaricomycetes</taxon>
        <taxon>Agaricomycetidae</taxon>
        <taxon>Atheliales</taxon>
        <taxon>Atheliaceae</taxon>
        <taxon>Piloderma</taxon>
    </lineage>
</organism>
<dbReference type="HOGENOM" id="CLU_002498_0_1_1"/>
<accession>A0A0C3FE05</accession>
<evidence type="ECO:0000313" key="3">
    <source>
        <dbReference type="Proteomes" id="UP000054166"/>
    </source>
</evidence>
<feature type="compositionally biased region" description="Polar residues" evidence="1">
    <location>
        <begin position="718"/>
        <end position="732"/>
    </location>
</feature>
<gene>
    <name evidence="2" type="ORF">PILCRDRAFT_11562</name>
</gene>
<feature type="region of interest" description="Disordered" evidence="1">
    <location>
        <begin position="807"/>
        <end position="844"/>
    </location>
</feature>
<dbReference type="EMBL" id="KN833019">
    <property type="protein sequence ID" value="KIM78134.1"/>
    <property type="molecule type" value="Genomic_DNA"/>
</dbReference>
<dbReference type="Pfam" id="PF18759">
    <property type="entry name" value="Plavaka"/>
    <property type="match status" value="1"/>
</dbReference>
<dbReference type="STRING" id="765440.A0A0C3FE05"/>